<sequence length="234" mass="23901">MDRLLRAVFLLLSIVPVILAQYGGSGGSGGSGSSSSTTSATSPDSTMSGAIKVDVGEDGGLIYKPDTMKASTGDTIQFTFYPQNHSVVQSAFDKPCQPQQNGIFSGFMPVSSGQGNMTFTITINDTKPIWLYCAQTAHCQSGMAMVINPPSSGQNTLNAYKNAAKNTSTSTAPAAVQGGVVGSNQTSPSSSSTGSSPSSSATSKSQASNSVSRSWVGVVVGAIFSGLWAAWTIA</sequence>
<feature type="compositionally biased region" description="Low complexity" evidence="1">
    <location>
        <begin position="182"/>
        <end position="207"/>
    </location>
</feature>
<keyword evidence="2" id="KW-1133">Transmembrane helix</keyword>
<feature type="signal peptide" evidence="3">
    <location>
        <begin position="1"/>
        <end position="20"/>
    </location>
</feature>
<dbReference type="SUPFAM" id="SSF49503">
    <property type="entry name" value="Cupredoxins"/>
    <property type="match status" value="1"/>
</dbReference>
<dbReference type="AlphaFoldDB" id="A0A232M1B8"/>
<dbReference type="InterPro" id="IPR052953">
    <property type="entry name" value="Ser-rich/MCO-related"/>
</dbReference>
<dbReference type="OrthoDB" id="2331100at2759"/>
<comment type="caution">
    <text evidence="4">The sequence shown here is derived from an EMBL/GenBank/DDBJ whole genome shotgun (WGS) entry which is preliminary data.</text>
</comment>
<dbReference type="PANTHER" id="PTHR34883:SF15">
    <property type="entry name" value="EXTRACELLULAR SERINE-RICH PROTEIN"/>
    <property type="match status" value="1"/>
</dbReference>
<keyword evidence="2" id="KW-0472">Membrane</keyword>
<feature type="region of interest" description="Disordered" evidence="1">
    <location>
        <begin position="171"/>
        <end position="207"/>
    </location>
</feature>
<gene>
    <name evidence="4" type="ORF">Egran_02040</name>
</gene>
<keyword evidence="2" id="KW-0812">Transmembrane</keyword>
<name>A0A232M1B8_9EURO</name>
<feature type="region of interest" description="Disordered" evidence="1">
    <location>
        <begin position="25"/>
        <end position="51"/>
    </location>
</feature>
<evidence type="ECO:0008006" key="6">
    <source>
        <dbReference type="Google" id="ProtNLM"/>
    </source>
</evidence>
<accession>A0A232M1B8</accession>
<dbReference type="Gene3D" id="2.60.40.420">
    <property type="entry name" value="Cupredoxins - blue copper proteins"/>
    <property type="match status" value="1"/>
</dbReference>
<evidence type="ECO:0000313" key="4">
    <source>
        <dbReference type="EMBL" id="OXV10199.1"/>
    </source>
</evidence>
<evidence type="ECO:0000313" key="5">
    <source>
        <dbReference type="Proteomes" id="UP000243515"/>
    </source>
</evidence>
<dbReference type="CDD" id="cd00920">
    <property type="entry name" value="Cupredoxin"/>
    <property type="match status" value="1"/>
</dbReference>
<keyword evidence="3" id="KW-0732">Signal</keyword>
<protein>
    <recommendedName>
        <fullName evidence="6">Phytocyanin domain-containing protein</fullName>
    </recommendedName>
</protein>
<feature type="compositionally biased region" description="Low complexity" evidence="1">
    <location>
        <begin position="33"/>
        <end position="48"/>
    </location>
</feature>
<dbReference type="InterPro" id="IPR008972">
    <property type="entry name" value="Cupredoxin"/>
</dbReference>
<evidence type="ECO:0000256" key="2">
    <source>
        <dbReference type="SAM" id="Phobius"/>
    </source>
</evidence>
<reference evidence="4 5" key="1">
    <citation type="journal article" date="2015" name="Environ. Microbiol.">
        <title>Metagenome sequence of Elaphomyces granulatus from sporocarp tissue reveals Ascomycota ectomycorrhizal fingerprints of genome expansion and a Proteobacteria-rich microbiome.</title>
        <authorList>
            <person name="Quandt C.A."/>
            <person name="Kohler A."/>
            <person name="Hesse C.N."/>
            <person name="Sharpton T.J."/>
            <person name="Martin F."/>
            <person name="Spatafora J.W."/>
        </authorList>
    </citation>
    <scope>NUCLEOTIDE SEQUENCE [LARGE SCALE GENOMIC DNA]</scope>
    <source>
        <strain evidence="4 5">OSC145934</strain>
    </source>
</reference>
<keyword evidence="5" id="KW-1185">Reference proteome</keyword>
<feature type="chain" id="PRO_5012850601" description="Phytocyanin domain-containing protein" evidence="3">
    <location>
        <begin position="21"/>
        <end position="234"/>
    </location>
</feature>
<dbReference type="Proteomes" id="UP000243515">
    <property type="component" value="Unassembled WGS sequence"/>
</dbReference>
<feature type="transmembrane region" description="Helical" evidence="2">
    <location>
        <begin position="214"/>
        <end position="233"/>
    </location>
</feature>
<evidence type="ECO:0000256" key="3">
    <source>
        <dbReference type="SAM" id="SignalP"/>
    </source>
</evidence>
<evidence type="ECO:0000256" key="1">
    <source>
        <dbReference type="SAM" id="MobiDB-lite"/>
    </source>
</evidence>
<proteinExistence type="predicted"/>
<dbReference type="EMBL" id="NPHW01003062">
    <property type="protein sequence ID" value="OXV10199.1"/>
    <property type="molecule type" value="Genomic_DNA"/>
</dbReference>
<dbReference type="PANTHER" id="PTHR34883">
    <property type="entry name" value="SERINE-RICH PROTEIN, PUTATIVE-RELATED-RELATED"/>
    <property type="match status" value="1"/>
</dbReference>
<organism evidence="4 5">
    <name type="scientific">Elaphomyces granulatus</name>
    <dbReference type="NCBI Taxonomy" id="519963"/>
    <lineage>
        <taxon>Eukaryota</taxon>
        <taxon>Fungi</taxon>
        <taxon>Dikarya</taxon>
        <taxon>Ascomycota</taxon>
        <taxon>Pezizomycotina</taxon>
        <taxon>Eurotiomycetes</taxon>
        <taxon>Eurotiomycetidae</taxon>
        <taxon>Eurotiales</taxon>
        <taxon>Elaphomycetaceae</taxon>
        <taxon>Elaphomyces</taxon>
    </lineage>
</organism>